<reference evidence="1 2" key="1">
    <citation type="submission" date="2020-08" db="EMBL/GenBank/DDBJ databases">
        <title>Sequencing the genomes of 1000 actinobacteria strains.</title>
        <authorList>
            <person name="Klenk H.-P."/>
        </authorList>
    </citation>
    <scope>NUCLEOTIDE SEQUENCE [LARGE SCALE GENOMIC DNA]</scope>
    <source>
        <strain evidence="1 2">DSM 44598</strain>
    </source>
</reference>
<dbReference type="Proteomes" id="UP000579647">
    <property type="component" value="Unassembled WGS sequence"/>
</dbReference>
<sequence>MGSALVVGFVVAIGATAVATFINGAYKWAQAYLALSQAKAHIEVDDREKAQKNIYERRDHHSQMWEVGRGGMIKDRAVGEEIEGAKIEVLEGFEKIDTNRDLIASGFIGLMNFGVLSRGEGGKFHLVDESLVEPEYASVIEKSLKVYNWGLDKSYRSEAMRAFAELPVLTEVFSAK</sequence>
<dbReference type="EMBL" id="JACHDO010000001">
    <property type="protein sequence ID" value="MBB5493116.1"/>
    <property type="molecule type" value="Genomic_DNA"/>
</dbReference>
<protein>
    <submittedName>
        <fullName evidence="1">Uncharacterized protein</fullName>
    </submittedName>
</protein>
<proteinExistence type="predicted"/>
<keyword evidence="2" id="KW-1185">Reference proteome</keyword>
<name>A0A840WMX9_9ACTN</name>
<comment type="caution">
    <text evidence="1">The sequence shown here is derived from an EMBL/GenBank/DDBJ whole genome shotgun (WGS) entry which is preliminary data.</text>
</comment>
<dbReference type="RefSeq" id="WP_184366427.1">
    <property type="nucleotide sequence ID" value="NZ_BAAAKM010000073.1"/>
</dbReference>
<evidence type="ECO:0000313" key="1">
    <source>
        <dbReference type="EMBL" id="MBB5493116.1"/>
    </source>
</evidence>
<dbReference type="AlphaFoldDB" id="A0A840WMX9"/>
<gene>
    <name evidence="1" type="ORF">HNR07_004253</name>
</gene>
<evidence type="ECO:0000313" key="2">
    <source>
        <dbReference type="Proteomes" id="UP000579647"/>
    </source>
</evidence>
<organism evidence="1 2">
    <name type="scientific">Nocardiopsis metallicus</name>
    <dbReference type="NCBI Taxonomy" id="179819"/>
    <lineage>
        <taxon>Bacteria</taxon>
        <taxon>Bacillati</taxon>
        <taxon>Actinomycetota</taxon>
        <taxon>Actinomycetes</taxon>
        <taxon>Streptosporangiales</taxon>
        <taxon>Nocardiopsidaceae</taxon>
        <taxon>Nocardiopsis</taxon>
    </lineage>
</organism>
<accession>A0A840WMX9</accession>